<proteinExistence type="predicted"/>
<comment type="caution">
    <text evidence="5">The sequence shown here is derived from an EMBL/GenBank/DDBJ whole genome shotgun (WGS) entry which is preliminary data.</text>
</comment>
<dbReference type="EMBL" id="JAUEPN010000001">
    <property type="protein sequence ID" value="KAK3299913.1"/>
    <property type="molecule type" value="Genomic_DNA"/>
</dbReference>
<accession>A0AAE0LW85</accession>
<dbReference type="Pfam" id="PF22939">
    <property type="entry name" value="WHD_GPIID"/>
    <property type="match status" value="1"/>
</dbReference>
<dbReference type="Gene3D" id="1.25.40.20">
    <property type="entry name" value="Ankyrin repeat-containing domain"/>
    <property type="match status" value="1"/>
</dbReference>
<evidence type="ECO:0000259" key="4">
    <source>
        <dbReference type="Pfam" id="PF24883"/>
    </source>
</evidence>
<dbReference type="Pfam" id="PF24883">
    <property type="entry name" value="NPHP3_N"/>
    <property type="match status" value="1"/>
</dbReference>
<evidence type="ECO:0000256" key="1">
    <source>
        <dbReference type="ARBA" id="ARBA00022737"/>
    </source>
</evidence>
<reference evidence="5" key="2">
    <citation type="submission" date="2023-06" db="EMBL/GenBank/DDBJ databases">
        <authorList>
            <consortium name="Lawrence Berkeley National Laboratory"/>
            <person name="Haridas S."/>
            <person name="Hensen N."/>
            <person name="Bonometti L."/>
            <person name="Westerberg I."/>
            <person name="Brannstrom I.O."/>
            <person name="Guillou S."/>
            <person name="Cros-Aarteil S."/>
            <person name="Calhoun S."/>
            <person name="Kuo A."/>
            <person name="Mondo S."/>
            <person name="Pangilinan J."/>
            <person name="Riley R."/>
            <person name="Labutti K."/>
            <person name="Andreopoulos B."/>
            <person name="Lipzen A."/>
            <person name="Chen C."/>
            <person name="Yanf M."/>
            <person name="Daum C."/>
            <person name="Ng V."/>
            <person name="Clum A."/>
            <person name="Steindorff A."/>
            <person name="Ohm R."/>
            <person name="Martin F."/>
            <person name="Silar P."/>
            <person name="Natvig D."/>
            <person name="Lalanne C."/>
            <person name="Gautier V."/>
            <person name="Ament-Velasquez S.L."/>
            <person name="Kruys A."/>
            <person name="Hutchinson M.I."/>
            <person name="Powell A.J."/>
            <person name="Barry K."/>
            <person name="Miller A.N."/>
            <person name="Grigoriev I.V."/>
            <person name="Debuchy R."/>
            <person name="Gladieux P."/>
            <person name="Thoren M.H."/>
            <person name="Johannesson H."/>
        </authorList>
    </citation>
    <scope>NUCLEOTIDE SEQUENCE</scope>
    <source>
        <strain evidence="5">CBS 168.71</strain>
    </source>
</reference>
<name>A0AAE0LW85_9PEZI</name>
<dbReference type="SUPFAM" id="SSF53167">
    <property type="entry name" value="Purine and uridine phosphorylases"/>
    <property type="match status" value="1"/>
</dbReference>
<evidence type="ECO:0000313" key="6">
    <source>
        <dbReference type="Proteomes" id="UP001278766"/>
    </source>
</evidence>
<dbReference type="Pfam" id="PF12796">
    <property type="entry name" value="Ank_2"/>
    <property type="match status" value="1"/>
</dbReference>
<organism evidence="5 6">
    <name type="scientific">Chaetomium fimeti</name>
    <dbReference type="NCBI Taxonomy" id="1854472"/>
    <lineage>
        <taxon>Eukaryota</taxon>
        <taxon>Fungi</taxon>
        <taxon>Dikarya</taxon>
        <taxon>Ascomycota</taxon>
        <taxon>Pezizomycotina</taxon>
        <taxon>Sordariomycetes</taxon>
        <taxon>Sordariomycetidae</taxon>
        <taxon>Sordariales</taxon>
        <taxon>Chaetomiaceae</taxon>
        <taxon>Chaetomium</taxon>
    </lineage>
</organism>
<dbReference type="SUPFAM" id="SSF48403">
    <property type="entry name" value="Ankyrin repeat"/>
    <property type="match status" value="1"/>
</dbReference>
<keyword evidence="1" id="KW-0677">Repeat</keyword>
<evidence type="ECO:0000256" key="2">
    <source>
        <dbReference type="SAM" id="MobiDB-lite"/>
    </source>
</evidence>
<feature type="domain" description="GPI inositol-deacylase winged helix" evidence="3">
    <location>
        <begin position="734"/>
        <end position="816"/>
    </location>
</feature>
<feature type="domain" description="Nephrocystin 3-like N-terminal" evidence="4">
    <location>
        <begin position="454"/>
        <end position="617"/>
    </location>
</feature>
<dbReference type="Gene3D" id="3.40.50.1580">
    <property type="entry name" value="Nucleoside phosphorylase domain"/>
    <property type="match status" value="1"/>
</dbReference>
<evidence type="ECO:0000259" key="3">
    <source>
        <dbReference type="Pfam" id="PF22939"/>
    </source>
</evidence>
<dbReference type="AlphaFoldDB" id="A0AAE0LW85"/>
<dbReference type="GO" id="GO:0009116">
    <property type="term" value="P:nucleoside metabolic process"/>
    <property type="evidence" value="ECO:0007669"/>
    <property type="project" value="InterPro"/>
</dbReference>
<gene>
    <name evidence="5" type="ORF">B0H64DRAFT_369231</name>
</gene>
<dbReference type="SMART" id="SM00248">
    <property type="entry name" value="ANK"/>
    <property type="match status" value="3"/>
</dbReference>
<dbReference type="Gene3D" id="3.40.50.300">
    <property type="entry name" value="P-loop containing nucleotide triphosphate hydrolases"/>
    <property type="match status" value="1"/>
</dbReference>
<dbReference type="GeneID" id="87838960"/>
<dbReference type="InterPro" id="IPR035994">
    <property type="entry name" value="Nucleoside_phosphorylase_sf"/>
</dbReference>
<protein>
    <submittedName>
        <fullName evidence="5">Ankyrin repeat-containing protein</fullName>
    </submittedName>
</protein>
<dbReference type="PANTHER" id="PTHR46082:SF11">
    <property type="entry name" value="AAA+ ATPASE DOMAIN-CONTAINING PROTEIN-RELATED"/>
    <property type="match status" value="1"/>
</dbReference>
<dbReference type="RefSeq" id="XP_062663427.1">
    <property type="nucleotide sequence ID" value="XM_062802012.1"/>
</dbReference>
<evidence type="ECO:0000313" key="5">
    <source>
        <dbReference type="EMBL" id="KAK3299913.1"/>
    </source>
</evidence>
<dbReference type="InterPro" id="IPR027417">
    <property type="entry name" value="P-loop_NTPase"/>
</dbReference>
<dbReference type="InterPro" id="IPR053137">
    <property type="entry name" value="NLR-like"/>
</dbReference>
<dbReference type="PANTHER" id="PTHR46082">
    <property type="entry name" value="ATP/GTP-BINDING PROTEIN-RELATED"/>
    <property type="match status" value="1"/>
</dbReference>
<dbReference type="InterPro" id="IPR054471">
    <property type="entry name" value="GPIID_WHD"/>
</dbReference>
<dbReference type="InterPro" id="IPR002110">
    <property type="entry name" value="Ankyrin_rpt"/>
</dbReference>
<dbReference type="InterPro" id="IPR056884">
    <property type="entry name" value="NPHP3-like_N"/>
</dbReference>
<dbReference type="InterPro" id="IPR036770">
    <property type="entry name" value="Ankyrin_rpt-contain_sf"/>
</dbReference>
<feature type="region of interest" description="Disordered" evidence="2">
    <location>
        <begin position="206"/>
        <end position="229"/>
    </location>
</feature>
<keyword evidence="6" id="KW-1185">Reference proteome</keyword>
<dbReference type="SUPFAM" id="SSF52540">
    <property type="entry name" value="P-loop containing nucleoside triphosphate hydrolases"/>
    <property type="match status" value="1"/>
</dbReference>
<dbReference type="Proteomes" id="UP001278766">
    <property type="component" value="Unassembled WGS sequence"/>
</dbReference>
<reference evidence="5" key="1">
    <citation type="journal article" date="2023" name="Mol. Phylogenet. Evol.">
        <title>Genome-scale phylogeny and comparative genomics of the fungal order Sordariales.</title>
        <authorList>
            <person name="Hensen N."/>
            <person name="Bonometti L."/>
            <person name="Westerberg I."/>
            <person name="Brannstrom I.O."/>
            <person name="Guillou S."/>
            <person name="Cros-Aarteil S."/>
            <person name="Calhoun S."/>
            <person name="Haridas S."/>
            <person name="Kuo A."/>
            <person name="Mondo S."/>
            <person name="Pangilinan J."/>
            <person name="Riley R."/>
            <person name="LaButti K."/>
            <person name="Andreopoulos B."/>
            <person name="Lipzen A."/>
            <person name="Chen C."/>
            <person name="Yan M."/>
            <person name="Daum C."/>
            <person name="Ng V."/>
            <person name="Clum A."/>
            <person name="Steindorff A."/>
            <person name="Ohm R.A."/>
            <person name="Martin F."/>
            <person name="Silar P."/>
            <person name="Natvig D.O."/>
            <person name="Lalanne C."/>
            <person name="Gautier V."/>
            <person name="Ament-Velasquez S.L."/>
            <person name="Kruys A."/>
            <person name="Hutchinson M.I."/>
            <person name="Powell A.J."/>
            <person name="Barry K."/>
            <person name="Miller A.N."/>
            <person name="Grigoriev I.V."/>
            <person name="Debuchy R."/>
            <person name="Gladieux P."/>
            <person name="Hiltunen Thoren M."/>
            <person name="Johannesson H."/>
        </authorList>
    </citation>
    <scope>NUCLEOTIDE SEQUENCE</scope>
    <source>
        <strain evidence="5">CBS 168.71</strain>
    </source>
</reference>
<sequence length="1037" mass="115119">MASTPNPKSLAHDDYTVGWVCALDSELTAATAMLEQTHSDLPTPGDDTNAYTLGSISGHNIVIACLPIGKTGNNSAATVAVQMIRTFPSIRFGLMVGIGGGIPPNVKLGDVVVSTPTGSYPGVVQYDFGKAKDGGKFERTGALNNPPRSLLTAARKLQAEHERTGSRMPEYLDQLAQKYPRMASAYLRTDSLKDVLFEAKYSHVTKDPAADEEEDEHDDGHDAVARQGTGRSADENGFFLRIIVQWLVAMWAAWIQSVGGGIWQQPAVQNVVPQTGFATEEDDCPHCDKTRIAKMTPRVADDGDVHYGLIASGNKVVKDAMVRNRIKRSLENQALCVEMEAAGLMDNFPCMVIRGICDYADSHKNDRWQKHAAAVAAAFARELLSHVQPSDVRAESTVKHILDHIRSDVQECRENVGAIRWTLDNKEHLEILDWLTPVNYGPQHSDYFNRRQPGTGQWLLDTNEFRQWVEGRQQTLFCPGMPGSGKTMLASIVVNKLIADFRNNSDIGIAYLYCNWKDRQNTEDLISSVLKQLAQGRSTLPQTLKSLHDRHSRQKTRPSFDEILESLHSVASGYTRVFLVIDALDECQASDGCRDRLLSEMFALRAKYEANLFATSRDIPEITARFTQSMMVEVRASDGDVRRYIEGHIDRHMPPLREHIEKFPQLKEEIVTGITAAVQGMFLLAQIYLGLLNDKVTPKKVRDALAEFQGQASREGTNGKQIANAYDQTMARIMGQEQGFRDLAKGALSWITCAERPLTTVELQHALAVEQNASELSEDNFPGIKLIVSVCAGLVTVNEQNGIIRLVHYTTQEYFEQTQGTWFPEAQSDITRACICSITCLSSAFDSTVDCGSGASGFNLDAYPFAAYAVLNWGYHARKSSKLHGVVIEFLECPSEVAFFACERHQTPDPARSVLTQNRWRNSRLPAKSEREAIGQNGLHLAAAFGFHEVLHLLQHLDPNARDNFGRTPLAIAARIGQAAFAEILLKTHQPEIDSRDYGGQTPLSWAAERGHETVLSNYYSKAEPRSIRRIIMAKHH</sequence>
<dbReference type="GO" id="GO:0003824">
    <property type="term" value="F:catalytic activity"/>
    <property type="evidence" value="ECO:0007669"/>
    <property type="project" value="InterPro"/>
</dbReference>